<dbReference type="InterPro" id="IPR036249">
    <property type="entry name" value="Thioredoxin-like_sf"/>
</dbReference>
<dbReference type="AlphaFoldDB" id="A0A6C0ETZ0"/>
<dbReference type="InterPro" id="IPR017937">
    <property type="entry name" value="Thioredoxin_CS"/>
</dbReference>
<protein>
    <recommendedName>
        <fullName evidence="2">Thioredoxin domain-containing protein</fullName>
    </recommendedName>
</protein>
<evidence type="ECO:0000259" key="2">
    <source>
        <dbReference type="PROSITE" id="PS51352"/>
    </source>
</evidence>
<dbReference type="EMBL" id="MN738931">
    <property type="protein sequence ID" value="QHT32151.1"/>
    <property type="molecule type" value="Genomic_DNA"/>
</dbReference>
<dbReference type="InterPro" id="IPR051063">
    <property type="entry name" value="PDI"/>
</dbReference>
<sequence length="152" mass="17561">MKFNIEKMISKRIKFLKGLFTPNNMPRLILLLIILGSLYFVYEKYLEKEGFECKSDDIDKQVSDGTKLVLFYADWCGHCKKIKPIWDETAKTVNTEDTKMIKVNCGEGTENDQATMKKYKIEGYPTIIKFVNGKPQEYTGERDDSGFKGVFS</sequence>
<organism evidence="3">
    <name type="scientific">viral metagenome</name>
    <dbReference type="NCBI Taxonomy" id="1070528"/>
    <lineage>
        <taxon>unclassified sequences</taxon>
        <taxon>metagenomes</taxon>
        <taxon>organismal metagenomes</taxon>
    </lineage>
</organism>
<dbReference type="PROSITE" id="PS00194">
    <property type="entry name" value="THIOREDOXIN_1"/>
    <property type="match status" value="1"/>
</dbReference>
<dbReference type="GO" id="GO:0006457">
    <property type="term" value="P:protein folding"/>
    <property type="evidence" value="ECO:0007669"/>
    <property type="project" value="TreeGrafter"/>
</dbReference>
<dbReference type="PANTHER" id="PTHR45672">
    <property type="entry name" value="PROTEIN DISULFIDE-ISOMERASE C17H9.14C-RELATED"/>
    <property type="match status" value="1"/>
</dbReference>
<evidence type="ECO:0000256" key="1">
    <source>
        <dbReference type="ARBA" id="ARBA00006347"/>
    </source>
</evidence>
<accession>A0A6C0ETZ0</accession>
<reference evidence="3" key="1">
    <citation type="journal article" date="2020" name="Nature">
        <title>Giant virus diversity and host interactions through global metagenomics.</title>
        <authorList>
            <person name="Schulz F."/>
            <person name="Roux S."/>
            <person name="Paez-Espino D."/>
            <person name="Jungbluth S."/>
            <person name="Walsh D.A."/>
            <person name="Denef V.J."/>
            <person name="McMahon K.D."/>
            <person name="Konstantinidis K.T."/>
            <person name="Eloe-Fadrosh E.A."/>
            <person name="Kyrpides N.C."/>
            <person name="Woyke T."/>
        </authorList>
    </citation>
    <scope>NUCLEOTIDE SEQUENCE</scope>
    <source>
        <strain evidence="3">GVMAG-M-3300009159-65</strain>
    </source>
</reference>
<evidence type="ECO:0000313" key="3">
    <source>
        <dbReference type="EMBL" id="QHT32151.1"/>
    </source>
</evidence>
<dbReference type="GO" id="GO:0005783">
    <property type="term" value="C:endoplasmic reticulum"/>
    <property type="evidence" value="ECO:0007669"/>
    <property type="project" value="TreeGrafter"/>
</dbReference>
<dbReference type="PROSITE" id="PS51352">
    <property type="entry name" value="THIOREDOXIN_2"/>
    <property type="match status" value="1"/>
</dbReference>
<comment type="similarity">
    <text evidence="1">Belongs to the protein disulfide isomerase family.</text>
</comment>
<feature type="domain" description="Thioredoxin" evidence="2">
    <location>
        <begin position="19"/>
        <end position="152"/>
    </location>
</feature>
<name>A0A6C0ETZ0_9ZZZZ</name>
<dbReference type="GO" id="GO:0003756">
    <property type="term" value="F:protein disulfide isomerase activity"/>
    <property type="evidence" value="ECO:0007669"/>
    <property type="project" value="TreeGrafter"/>
</dbReference>
<proteinExistence type="inferred from homology"/>
<dbReference type="SUPFAM" id="SSF52833">
    <property type="entry name" value="Thioredoxin-like"/>
    <property type="match status" value="1"/>
</dbReference>
<dbReference type="InterPro" id="IPR013766">
    <property type="entry name" value="Thioredoxin_domain"/>
</dbReference>
<dbReference type="Pfam" id="PF00085">
    <property type="entry name" value="Thioredoxin"/>
    <property type="match status" value="1"/>
</dbReference>
<dbReference type="Gene3D" id="3.40.30.10">
    <property type="entry name" value="Glutaredoxin"/>
    <property type="match status" value="1"/>
</dbReference>